<dbReference type="SMART" id="SM00482">
    <property type="entry name" value="POLAc"/>
    <property type="match status" value="1"/>
</dbReference>
<evidence type="ECO:0000256" key="3">
    <source>
        <dbReference type="ARBA" id="ARBA00022695"/>
    </source>
</evidence>
<dbReference type="GO" id="GO:0008408">
    <property type="term" value="F:3'-5' exonuclease activity"/>
    <property type="evidence" value="ECO:0007669"/>
    <property type="project" value="InterPro"/>
</dbReference>
<dbReference type="Gene3D" id="3.30.420.10">
    <property type="entry name" value="Ribonuclease H-like superfamily/Ribonuclease H"/>
    <property type="match status" value="1"/>
</dbReference>
<dbReference type="STRING" id="1353158.SAMN04488587_1424"/>
<dbReference type="InterPro" id="IPR043502">
    <property type="entry name" value="DNA/RNA_pol_sf"/>
</dbReference>
<reference evidence="10" key="1">
    <citation type="submission" date="2016-10" db="EMBL/GenBank/DDBJ databases">
        <authorList>
            <person name="Varghese N."/>
            <person name="Submissions S."/>
        </authorList>
    </citation>
    <scope>NUCLEOTIDE SEQUENCE [LARGE SCALE GENOMIC DNA]</scope>
    <source>
        <strain evidence="10">SLH 33</strain>
    </source>
</reference>
<organism evidence="9 10">
    <name type="scientific">Methanococcoides vulcani</name>
    <dbReference type="NCBI Taxonomy" id="1353158"/>
    <lineage>
        <taxon>Archaea</taxon>
        <taxon>Methanobacteriati</taxon>
        <taxon>Methanobacteriota</taxon>
        <taxon>Stenosarchaea group</taxon>
        <taxon>Methanomicrobia</taxon>
        <taxon>Methanosarcinales</taxon>
        <taxon>Methanosarcinaceae</taxon>
        <taxon>Methanococcoides</taxon>
    </lineage>
</organism>
<dbReference type="PANTHER" id="PTHR10133:SF62">
    <property type="entry name" value="DNA POLYMERASE THETA"/>
    <property type="match status" value="1"/>
</dbReference>
<keyword evidence="10" id="KW-1185">Reference proteome</keyword>
<dbReference type="SUPFAM" id="SSF53098">
    <property type="entry name" value="Ribonuclease H-like"/>
    <property type="match status" value="1"/>
</dbReference>
<accession>A0A1I0A0T4</accession>
<dbReference type="GO" id="GO:0006261">
    <property type="term" value="P:DNA-templated DNA replication"/>
    <property type="evidence" value="ECO:0007669"/>
    <property type="project" value="InterPro"/>
</dbReference>
<dbReference type="OrthoDB" id="142880at2157"/>
<dbReference type="PANTHER" id="PTHR10133">
    <property type="entry name" value="DNA POLYMERASE I"/>
    <property type="match status" value="1"/>
</dbReference>
<evidence type="ECO:0000313" key="10">
    <source>
        <dbReference type="Proteomes" id="UP000243338"/>
    </source>
</evidence>
<dbReference type="InterPro" id="IPR012337">
    <property type="entry name" value="RNaseH-like_sf"/>
</dbReference>
<dbReference type="EC" id="2.7.7.7" evidence="1"/>
<dbReference type="GO" id="GO:0003677">
    <property type="term" value="F:DNA binding"/>
    <property type="evidence" value="ECO:0007669"/>
    <property type="project" value="InterPro"/>
</dbReference>
<protein>
    <recommendedName>
        <fullName evidence="1">DNA-directed DNA polymerase</fullName>
        <ecNumber evidence="1">2.7.7.7</ecNumber>
    </recommendedName>
</protein>
<dbReference type="InterPro" id="IPR001098">
    <property type="entry name" value="DNA-dir_DNA_pol_A_palm_dom"/>
</dbReference>
<feature type="region of interest" description="Disordered" evidence="6">
    <location>
        <begin position="20"/>
        <end position="51"/>
    </location>
</feature>
<evidence type="ECO:0000256" key="6">
    <source>
        <dbReference type="SAM" id="MobiDB-lite"/>
    </source>
</evidence>
<feature type="domain" description="3'-5' exonuclease" evidence="7">
    <location>
        <begin position="60"/>
        <end position="234"/>
    </location>
</feature>
<evidence type="ECO:0000256" key="4">
    <source>
        <dbReference type="ARBA" id="ARBA00022932"/>
    </source>
</evidence>
<dbReference type="Pfam" id="PF01612">
    <property type="entry name" value="DNA_pol_A_exo1"/>
    <property type="match status" value="1"/>
</dbReference>
<dbReference type="SUPFAM" id="SSF56672">
    <property type="entry name" value="DNA/RNA polymerases"/>
    <property type="match status" value="1"/>
</dbReference>
<feature type="domain" description="DNA-directed DNA polymerase family A palm" evidence="8">
    <location>
        <begin position="389"/>
        <end position="586"/>
    </location>
</feature>
<dbReference type="PRINTS" id="PR00868">
    <property type="entry name" value="DNAPOLI"/>
</dbReference>
<evidence type="ECO:0000256" key="2">
    <source>
        <dbReference type="ARBA" id="ARBA00022679"/>
    </source>
</evidence>
<sequence>MPLPEVFQYLIKRIDAKDKERRLGRGGTNQPACSVSSKSLPTTEASKEAFSDNEPRLPEYQLITTAAELKAGVDLLEGARYLAIDTETTGLNPLEAEIRLIQIAAPETPVLVIDCFRLPEDSRGPLKDLLAGGVAKTFHNAKFDLKFLKHAGLPVNGKIFDTMLAERLLTAGLTNTPGASLKALAKKYLGVDLSKEEQVSDWGQADLTTEQLRYAALDAAILLDLRPKLAKNLNAYDLVRAATLEFECVPALVDMELNGMLVDQNKWRVLSSKMEQEQAETAERTKKLLGDPGINLNSPKQVLEALKAHGIDVSKTDKETLKPLADEHPVIKVLLEYKAAAKIVNSFTKKYPEHISPVTGRLHPTYKQMGAATGRMSCVNPNLQQVPKGSEIRSCFIASPGNRLVIADYSQIELRVMAQISQDKRMLEAYKHGGDLHKLTASLITGTPIDEVTKEQRQAAKAINFGMVYGMGATGLKDYAKNSYGVTISKQEAEKFKQAFLTSYPGVQKYFMRMGHHSQTRTLSGRRRLWDGQPKTTQLYNTPIQGTAADIIKQALGWLSPRLAPTEALIIGVVHDEIILDVPVEQAEQVANILKDTMEEAGAKYLTSLPVVADTKIASNWSEK</sequence>
<evidence type="ECO:0000259" key="8">
    <source>
        <dbReference type="SMART" id="SM00482"/>
    </source>
</evidence>
<keyword evidence="4" id="KW-0239">DNA-directed DNA polymerase</keyword>
<evidence type="ECO:0000256" key="5">
    <source>
        <dbReference type="ARBA" id="ARBA00049244"/>
    </source>
</evidence>
<dbReference type="InterPro" id="IPR002562">
    <property type="entry name" value="3'-5'_exonuclease_dom"/>
</dbReference>
<dbReference type="CDD" id="cd08639">
    <property type="entry name" value="DNA_pol_A_Aquificae_like"/>
    <property type="match status" value="1"/>
</dbReference>
<evidence type="ECO:0000313" key="9">
    <source>
        <dbReference type="EMBL" id="SES87702.1"/>
    </source>
</evidence>
<dbReference type="EMBL" id="FOHQ01000003">
    <property type="protein sequence ID" value="SES87702.1"/>
    <property type="molecule type" value="Genomic_DNA"/>
</dbReference>
<dbReference type="Gene3D" id="3.30.70.370">
    <property type="match status" value="1"/>
</dbReference>
<dbReference type="SMART" id="SM00474">
    <property type="entry name" value="35EXOc"/>
    <property type="match status" value="1"/>
</dbReference>
<gene>
    <name evidence="9" type="ORF">SAMN04488587_1424</name>
</gene>
<dbReference type="CDD" id="cd06142">
    <property type="entry name" value="RNaseD_exo"/>
    <property type="match status" value="1"/>
</dbReference>
<dbReference type="PROSITE" id="PS00447">
    <property type="entry name" value="DNA_POLYMERASE_A"/>
    <property type="match status" value="1"/>
</dbReference>
<dbReference type="RefSeq" id="WP_167879304.1">
    <property type="nucleotide sequence ID" value="NZ_CAAGSJ010000005.1"/>
</dbReference>
<dbReference type="Gene3D" id="1.10.150.20">
    <property type="entry name" value="5' to 3' exonuclease, C-terminal subdomain"/>
    <property type="match status" value="1"/>
</dbReference>
<proteinExistence type="predicted"/>
<dbReference type="NCBIfam" id="NF011539">
    <property type="entry name" value="PRK14975.1-3"/>
    <property type="match status" value="1"/>
</dbReference>
<dbReference type="InterPro" id="IPR002298">
    <property type="entry name" value="DNA_polymerase_A"/>
</dbReference>
<keyword evidence="3" id="KW-0548">Nucleotidyltransferase</keyword>
<dbReference type="Proteomes" id="UP000243338">
    <property type="component" value="Unassembled WGS sequence"/>
</dbReference>
<dbReference type="GO" id="GO:0003887">
    <property type="term" value="F:DNA-directed DNA polymerase activity"/>
    <property type="evidence" value="ECO:0007669"/>
    <property type="project" value="UniProtKB-KW"/>
</dbReference>
<evidence type="ECO:0000259" key="7">
    <source>
        <dbReference type="SMART" id="SM00474"/>
    </source>
</evidence>
<evidence type="ECO:0000256" key="1">
    <source>
        <dbReference type="ARBA" id="ARBA00012417"/>
    </source>
</evidence>
<dbReference type="Pfam" id="PF00476">
    <property type="entry name" value="DNA_pol_A"/>
    <property type="match status" value="1"/>
</dbReference>
<name>A0A1I0A0T4_9EURY</name>
<dbReference type="InterPro" id="IPR036397">
    <property type="entry name" value="RNaseH_sf"/>
</dbReference>
<keyword evidence="2" id="KW-0808">Transferase</keyword>
<feature type="compositionally biased region" description="Polar residues" evidence="6">
    <location>
        <begin position="28"/>
        <end position="44"/>
    </location>
</feature>
<dbReference type="AlphaFoldDB" id="A0A1I0A0T4"/>
<dbReference type="Gene3D" id="1.20.1060.10">
    <property type="entry name" value="Taq DNA Polymerase, Chain T, domain 4"/>
    <property type="match status" value="1"/>
</dbReference>
<dbReference type="GO" id="GO:0006302">
    <property type="term" value="P:double-strand break repair"/>
    <property type="evidence" value="ECO:0007669"/>
    <property type="project" value="TreeGrafter"/>
</dbReference>
<comment type="catalytic activity">
    <reaction evidence="5">
        <text>DNA(n) + a 2'-deoxyribonucleoside 5'-triphosphate = DNA(n+1) + diphosphate</text>
        <dbReference type="Rhea" id="RHEA:22508"/>
        <dbReference type="Rhea" id="RHEA-COMP:17339"/>
        <dbReference type="Rhea" id="RHEA-COMP:17340"/>
        <dbReference type="ChEBI" id="CHEBI:33019"/>
        <dbReference type="ChEBI" id="CHEBI:61560"/>
        <dbReference type="ChEBI" id="CHEBI:173112"/>
        <dbReference type="EC" id="2.7.7.7"/>
    </reaction>
</comment>
<dbReference type="InterPro" id="IPR019760">
    <property type="entry name" value="DNA-dir_DNA_pol_A_CS"/>
</dbReference>